<dbReference type="Proteomes" id="UP000285712">
    <property type="component" value="Unassembled WGS sequence"/>
</dbReference>
<comment type="caution">
    <text evidence="13">The sequence shown here is derived from an EMBL/GenBank/DDBJ whole genome shotgun (WGS) entry which is preliminary data.</text>
</comment>
<dbReference type="VEuPathDB" id="FungiDB:H257_15870"/>
<feature type="compositionally biased region" description="Low complexity" evidence="10">
    <location>
        <begin position="253"/>
        <end position="271"/>
    </location>
</feature>
<dbReference type="PROSITE" id="PS50893">
    <property type="entry name" value="ABC_TRANSPORTER_2"/>
    <property type="match status" value="2"/>
</dbReference>
<evidence type="ECO:0000313" key="14">
    <source>
        <dbReference type="EMBL" id="RHZ26025.1"/>
    </source>
</evidence>
<evidence type="ECO:0000256" key="1">
    <source>
        <dbReference type="ARBA" id="ARBA00004496"/>
    </source>
</evidence>
<dbReference type="GO" id="GO:0005737">
    <property type="term" value="C:cytoplasm"/>
    <property type="evidence" value="ECO:0007669"/>
    <property type="project" value="UniProtKB-SubCell"/>
</dbReference>
<dbReference type="Proteomes" id="UP000285430">
    <property type="component" value="Unassembled WGS sequence"/>
</dbReference>
<accession>A0A3R6WRG8</accession>
<dbReference type="InterPro" id="IPR003439">
    <property type="entry name" value="ABC_transporter-like_ATP-bd"/>
</dbReference>
<dbReference type="InterPro" id="IPR034085">
    <property type="entry name" value="TOG"/>
</dbReference>
<dbReference type="Gene3D" id="1.25.10.10">
    <property type="entry name" value="Leucine-rich Repeat Variant"/>
    <property type="match status" value="1"/>
</dbReference>
<reference evidence="15 16" key="1">
    <citation type="submission" date="2018-08" db="EMBL/GenBank/DDBJ databases">
        <title>Aphanomyces genome sequencing and annotation.</title>
        <authorList>
            <person name="Minardi D."/>
            <person name="Oidtmann B."/>
            <person name="Van Der Giezen M."/>
            <person name="Studholme D.J."/>
        </authorList>
    </citation>
    <scope>NUCLEOTIDE SEQUENCE [LARGE SCALE GENOMIC DNA]</scope>
    <source>
        <strain evidence="14 15">Da</strain>
        <strain evidence="13 16">Sv</strain>
    </source>
</reference>
<evidence type="ECO:0000313" key="16">
    <source>
        <dbReference type="Proteomes" id="UP000285712"/>
    </source>
</evidence>
<keyword evidence="3" id="KW-0963">Cytoplasm</keyword>
<dbReference type="Gene3D" id="2.60.120.10">
    <property type="entry name" value="Jelly Rolls"/>
    <property type="match status" value="1"/>
</dbReference>
<evidence type="ECO:0000313" key="13">
    <source>
        <dbReference type="EMBL" id="RHY96954.1"/>
    </source>
</evidence>
<dbReference type="InterPro" id="IPR027417">
    <property type="entry name" value="P-loop_NTPase"/>
</dbReference>
<gene>
    <name evidence="13" type="ORF">DYB35_002478</name>
    <name evidence="14" type="ORF">DYB37_006030</name>
</gene>
<evidence type="ECO:0000256" key="4">
    <source>
        <dbReference type="ARBA" id="ARBA00022737"/>
    </source>
</evidence>
<feature type="repeat" description="HEAT" evidence="9">
    <location>
        <begin position="381"/>
        <end position="425"/>
    </location>
</feature>
<evidence type="ECO:0000256" key="3">
    <source>
        <dbReference type="ARBA" id="ARBA00022490"/>
    </source>
</evidence>
<evidence type="ECO:0000256" key="6">
    <source>
        <dbReference type="ARBA" id="ARBA00022840"/>
    </source>
</evidence>
<keyword evidence="6" id="KW-0067">ATP-binding</keyword>
<dbReference type="Pfam" id="PF24984">
    <property type="entry name" value="HEAT_EF3_GNC1"/>
    <property type="match status" value="1"/>
</dbReference>
<evidence type="ECO:0000256" key="9">
    <source>
        <dbReference type="PROSITE-ProRule" id="PRU00103"/>
    </source>
</evidence>
<dbReference type="SMART" id="SM00100">
    <property type="entry name" value="cNMP"/>
    <property type="match status" value="1"/>
</dbReference>
<dbReference type="Gene3D" id="3.40.50.300">
    <property type="entry name" value="P-loop containing nucleotide triphosphate hydrolases"/>
    <property type="match status" value="2"/>
</dbReference>
<feature type="compositionally biased region" description="Low complexity" evidence="10">
    <location>
        <begin position="226"/>
        <end position="242"/>
    </location>
</feature>
<sequence>LALAKDIKLKYVHKGETVDIRTNELKVSYVVLRGSAEGYVVLRGPVDCLVLSAENLVESATALAHVTTHNCLHLFGMSILEPYVRYRSFDAGAAIVHQGDAKSNFYIIVQGTAKATFKDDSIVAADRPVVSSLQLPGASPRTHYPKELEVAILGPQSYVGDISSLFDVPEPVTVKCTTDVDVVYFMLDELYEALKPFPTAQKEKAAAKAAASATMFGRPPPPPLAPVSASAPPRPTLAAAPREFTTTSFIPGSGPSTPTAASRSTSILSSASEDEPDDDSYRTLLTDEEIAAFVASDVPSRMDFVQNLLDKVSTPASRSIRQSAIDDLVKAVELLGVGSYSGIFVLNEVQRFVTDKSANQREGGLLLLIGMSKCDLISSAIEPILVSLFVPIMERHSDKEPQVRDAAVRTVMALTNTVSPLATRTILDEVFKGLTLKAWQSKAASCDFLRHFAGAAAHEISNSLPEIIPQLSNVVWDTKPQVKAAALAALTATCSTITNDDVLPLVPVLVNVIANPEQSLKAIDSLLATTFVSNVDAPTLALIAPLLNKALRDTTTNSSALRRKASRIIDSMCRLVSRPVDIAPFVPLLLPQLDSVIERIADPEVAEVAADARSCLKRAAGEGRAQEDPSKARTALQAALMQGLHDALDIATHPGLTEVALHYITDICAELVTMNRGKEWRGFVMPYLLPHMQDEDADHVCKALRKAGGGLGDDREVSVDPNDVCDIDFSLAYGGKILLRNARLRLTRGHRYGLVGKNGVGKTTLMRNIANHTIEGLPTHLRTIYVQHEDQVPDAGSMLDSLCADPDLAHNDRQAVVDVLSSVGFTQEHLDGTVAALSGGWRMKLSLCRAMLYNADVLLLDEPTNHLDVHAVAWLVSYLNSLDTMTVLLVSHDTGFLDNVCTDVLHYEQKQLVLYPGTLAHFVEIHPEAKHYYELAASDCQFIFPQPGRLDGITSTTRRILSMENCSYTYPGAAKPQLHDVNIKLCLASRVAVIGANGAGKSTLIKMLVQETSPDSGEMWKHHNLRVAYVAQHSLHHVEQHLDSSPVEYIQWRYGGPGGIDRELDSRVNLAQTDEEKSLVGKSTGQVEKIMSRRLVKKTLEYECKLVNMTERHNKFYTLDQLIEMGLGKLAELEDIRQATLAGGGDLRSTTTREVQKHLDDFNLLAEFGTHGKILGLSGGQKVKLVIAAAMWTRPHLLVLDEPTNYLDRAALGALADAIRVFAGACIMISHSDEFYNSLCTEKWLVESGRVRVIGEAQETEYRLGGGKKIMEEEDEVDPSRSGFGSSNDKMKVTGVIINPKSLRAMSTKDVRKMVKCAKAAGRSIEDHVAQLTRESPEWKWLPY</sequence>
<dbReference type="SMART" id="SM00382">
    <property type="entry name" value="AAA"/>
    <property type="match status" value="2"/>
</dbReference>
<dbReference type="PROSITE" id="PS00211">
    <property type="entry name" value="ABC_TRANSPORTER_1"/>
    <property type="match status" value="2"/>
</dbReference>
<evidence type="ECO:0000259" key="12">
    <source>
        <dbReference type="PROSITE" id="PS50893"/>
    </source>
</evidence>
<dbReference type="CDD" id="cd03221">
    <property type="entry name" value="ABCF_EF-3"/>
    <property type="match status" value="1"/>
</dbReference>
<evidence type="ECO:0000256" key="5">
    <source>
        <dbReference type="ARBA" id="ARBA00022741"/>
    </source>
</evidence>
<dbReference type="GO" id="GO:0005524">
    <property type="term" value="F:ATP binding"/>
    <property type="evidence" value="ECO:0007669"/>
    <property type="project" value="UniProtKB-KW"/>
</dbReference>
<dbReference type="PROSITE" id="PS50042">
    <property type="entry name" value="CNMP_BINDING_3"/>
    <property type="match status" value="1"/>
</dbReference>
<dbReference type="InterPro" id="IPR000595">
    <property type="entry name" value="cNMP-bd_dom"/>
</dbReference>
<dbReference type="PANTHER" id="PTHR19211:SF127">
    <property type="entry name" value="ABC TRANSPORTER DOMAIN-CONTAINING PROTEIN"/>
    <property type="match status" value="1"/>
</dbReference>
<protein>
    <recommendedName>
        <fullName evidence="7">Elongation factor 3</fullName>
    </recommendedName>
    <alternativeName>
        <fullName evidence="8">Eukaryotic elongation factor 3</fullName>
    </alternativeName>
</protein>
<dbReference type="InterPro" id="IPR017871">
    <property type="entry name" value="ABC_transporter-like_CS"/>
</dbReference>
<dbReference type="InterPro" id="IPR047038">
    <property type="entry name" value="eEF3_chromodomain-like_sf"/>
</dbReference>
<dbReference type="InterPro" id="IPR003593">
    <property type="entry name" value="AAA+_ATPase"/>
</dbReference>
<dbReference type="SUPFAM" id="SSF48371">
    <property type="entry name" value="ARM repeat"/>
    <property type="match status" value="1"/>
</dbReference>
<dbReference type="GO" id="GO:0016887">
    <property type="term" value="F:ATP hydrolysis activity"/>
    <property type="evidence" value="ECO:0007669"/>
    <property type="project" value="InterPro"/>
</dbReference>
<dbReference type="PROSITE" id="PS50077">
    <property type="entry name" value="HEAT_REPEAT"/>
    <property type="match status" value="2"/>
</dbReference>
<dbReference type="InterPro" id="IPR015688">
    <property type="entry name" value="eEF3_ABC2_chromodomain-like"/>
</dbReference>
<dbReference type="PANTHER" id="PTHR19211">
    <property type="entry name" value="ATP-BINDING TRANSPORT PROTEIN-RELATED"/>
    <property type="match status" value="1"/>
</dbReference>
<evidence type="ECO:0000313" key="15">
    <source>
        <dbReference type="Proteomes" id="UP000285430"/>
    </source>
</evidence>
<evidence type="ECO:0000256" key="7">
    <source>
        <dbReference type="ARBA" id="ARBA00050030"/>
    </source>
</evidence>
<dbReference type="Gene3D" id="2.40.50.990">
    <property type="match status" value="1"/>
</dbReference>
<feature type="domain" description="Cyclic nucleotide-binding" evidence="11">
    <location>
        <begin position="87"/>
        <end position="182"/>
    </location>
</feature>
<keyword evidence="4" id="KW-0677">Repeat</keyword>
<name>A0A3R6WRG8_APHAT</name>
<dbReference type="InterPro" id="IPR021133">
    <property type="entry name" value="HEAT_type_2"/>
</dbReference>
<keyword evidence="5" id="KW-0547">Nucleotide-binding</keyword>
<organism evidence="13 16">
    <name type="scientific">Aphanomyces astaci</name>
    <name type="common">Crayfish plague agent</name>
    <dbReference type="NCBI Taxonomy" id="112090"/>
    <lineage>
        <taxon>Eukaryota</taxon>
        <taxon>Sar</taxon>
        <taxon>Stramenopiles</taxon>
        <taxon>Oomycota</taxon>
        <taxon>Saprolegniomycetes</taxon>
        <taxon>Saprolegniales</taxon>
        <taxon>Verrucalvaceae</taxon>
        <taxon>Aphanomyces</taxon>
    </lineage>
</organism>
<dbReference type="InterPro" id="IPR050611">
    <property type="entry name" value="ABCF"/>
</dbReference>
<dbReference type="CDD" id="cd00038">
    <property type="entry name" value="CAP_ED"/>
    <property type="match status" value="1"/>
</dbReference>
<dbReference type="SUPFAM" id="SSF51206">
    <property type="entry name" value="cAMP-binding domain-like"/>
    <property type="match status" value="1"/>
</dbReference>
<dbReference type="VEuPathDB" id="FungiDB:H257_15871"/>
<feature type="non-terminal residue" evidence="13">
    <location>
        <position position="1"/>
    </location>
</feature>
<dbReference type="EMBL" id="QUTG01002277">
    <property type="protein sequence ID" value="RHY96954.1"/>
    <property type="molecule type" value="Genomic_DNA"/>
</dbReference>
<feature type="domain" description="ABC transporter" evidence="12">
    <location>
        <begin position="961"/>
        <end position="1273"/>
    </location>
</feature>
<dbReference type="InterPro" id="IPR018490">
    <property type="entry name" value="cNMP-bd_dom_sf"/>
</dbReference>
<dbReference type="SMART" id="SM01349">
    <property type="entry name" value="TOG"/>
    <property type="match status" value="1"/>
</dbReference>
<proteinExistence type="inferred from homology"/>
<dbReference type="GO" id="GO:0006414">
    <property type="term" value="P:translational elongation"/>
    <property type="evidence" value="ECO:0007669"/>
    <property type="project" value="UniProtKB-UniPathway"/>
</dbReference>
<dbReference type="SUPFAM" id="SSF52540">
    <property type="entry name" value="P-loop containing nucleoside triphosphate hydrolases"/>
    <property type="match status" value="2"/>
</dbReference>
<dbReference type="CDD" id="cd18626">
    <property type="entry name" value="CD_eEF3"/>
    <property type="match status" value="1"/>
</dbReference>
<dbReference type="InterPro" id="IPR014710">
    <property type="entry name" value="RmlC-like_jellyroll"/>
</dbReference>
<evidence type="ECO:0000259" key="11">
    <source>
        <dbReference type="PROSITE" id="PS50042"/>
    </source>
</evidence>
<evidence type="ECO:0000256" key="8">
    <source>
        <dbReference type="ARBA" id="ARBA00050045"/>
    </source>
</evidence>
<comment type="similarity">
    <text evidence="2">Belongs to the ABC transporter superfamily. ABCF family. EF3 subfamily.</text>
</comment>
<feature type="domain" description="ABC transporter" evidence="12">
    <location>
        <begin position="724"/>
        <end position="941"/>
    </location>
</feature>
<evidence type="ECO:0000256" key="10">
    <source>
        <dbReference type="SAM" id="MobiDB-lite"/>
    </source>
</evidence>
<comment type="subcellular location">
    <subcellularLocation>
        <location evidence="1">Cytoplasm</location>
    </subcellularLocation>
</comment>
<feature type="repeat" description="HEAT" evidence="9">
    <location>
        <begin position="467"/>
        <end position="505"/>
    </location>
</feature>
<dbReference type="Pfam" id="PF00005">
    <property type="entry name" value="ABC_tran"/>
    <property type="match status" value="2"/>
</dbReference>
<evidence type="ECO:0000256" key="2">
    <source>
        <dbReference type="ARBA" id="ARBA00011054"/>
    </source>
</evidence>
<dbReference type="EMBL" id="QUTH01002437">
    <property type="protein sequence ID" value="RHZ26025.1"/>
    <property type="molecule type" value="Genomic_DNA"/>
</dbReference>
<dbReference type="InterPro" id="IPR011989">
    <property type="entry name" value="ARM-like"/>
</dbReference>
<dbReference type="InterPro" id="IPR016024">
    <property type="entry name" value="ARM-type_fold"/>
</dbReference>
<dbReference type="UniPathway" id="UPA00345"/>
<dbReference type="Pfam" id="PF24987">
    <property type="entry name" value="HEAT_EF3_N"/>
    <property type="match status" value="1"/>
</dbReference>
<feature type="region of interest" description="Disordered" evidence="10">
    <location>
        <begin position="211"/>
        <end position="279"/>
    </location>
</feature>